<dbReference type="Gene3D" id="3.30.200.20">
    <property type="entry name" value="Phosphorylase Kinase, domain 1"/>
    <property type="match status" value="1"/>
</dbReference>
<dbReference type="InterPro" id="IPR000719">
    <property type="entry name" value="Prot_kinase_dom"/>
</dbReference>
<dbReference type="Gene3D" id="1.10.510.10">
    <property type="entry name" value="Transferase(Phosphotransferase) domain 1"/>
    <property type="match status" value="1"/>
</dbReference>
<evidence type="ECO:0000256" key="7">
    <source>
        <dbReference type="SAM" id="Phobius"/>
    </source>
</evidence>
<evidence type="ECO:0000256" key="1">
    <source>
        <dbReference type="ARBA" id="ARBA00012513"/>
    </source>
</evidence>
<dbReference type="EC" id="2.7.11.1" evidence="1"/>
<dbReference type="RefSeq" id="WP_181583424.1">
    <property type="nucleotide sequence ID" value="NZ_CP059399.1"/>
</dbReference>
<keyword evidence="2 9" id="KW-0723">Serine/threonine-protein kinase</keyword>
<keyword evidence="3" id="KW-0808">Transferase</keyword>
<keyword evidence="7" id="KW-0472">Membrane</keyword>
<accession>A0A7D6VB78</accession>
<name>A0A7D6VB78_9NOCA</name>
<protein>
    <recommendedName>
        <fullName evidence="1">non-specific serine/threonine protein kinase</fullName>
        <ecNumber evidence="1">2.7.11.1</ecNumber>
    </recommendedName>
</protein>
<dbReference type="Pfam" id="PF00069">
    <property type="entry name" value="Pkinase"/>
    <property type="match status" value="1"/>
</dbReference>
<reference evidence="9 10" key="1">
    <citation type="submission" date="2020-07" db="EMBL/GenBank/DDBJ databases">
        <authorList>
            <person name="Zhuang K."/>
            <person name="Ran Y."/>
        </authorList>
    </citation>
    <scope>NUCLEOTIDE SEQUENCE [LARGE SCALE GENOMIC DNA]</scope>
    <source>
        <strain evidence="9 10">WCH-YHL-001</strain>
    </source>
</reference>
<feature type="domain" description="Protein kinase" evidence="8">
    <location>
        <begin position="16"/>
        <end position="278"/>
    </location>
</feature>
<evidence type="ECO:0000256" key="5">
    <source>
        <dbReference type="ARBA" id="ARBA00022777"/>
    </source>
</evidence>
<evidence type="ECO:0000256" key="4">
    <source>
        <dbReference type="ARBA" id="ARBA00022741"/>
    </source>
</evidence>
<keyword evidence="6" id="KW-0067">ATP-binding</keyword>
<evidence type="ECO:0000256" key="6">
    <source>
        <dbReference type="ARBA" id="ARBA00022840"/>
    </source>
</evidence>
<keyword evidence="5 9" id="KW-0418">Kinase</keyword>
<keyword evidence="4" id="KW-0547">Nucleotide-binding</keyword>
<dbReference type="KEGG" id="nhu:H0264_08285"/>
<feature type="transmembrane region" description="Helical" evidence="7">
    <location>
        <begin position="320"/>
        <end position="341"/>
    </location>
</feature>
<evidence type="ECO:0000313" key="9">
    <source>
        <dbReference type="EMBL" id="QLY32252.1"/>
    </source>
</evidence>
<dbReference type="InterPro" id="IPR011009">
    <property type="entry name" value="Kinase-like_dom_sf"/>
</dbReference>
<dbReference type="PANTHER" id="PTHR43289:SF6">
    <property type="entry name" value="SERINE_THREONINE-PROTEIN KINASE NEKL-3"/>
    <property type="match status" value="1"/>
</dbReference>
<dbReference type="CDD" id="cd14014">
    <property type="entry name" value="STKc_PknB_like"/>
    <property type="match status" value="1"/>
</dbReference>
<dbReference type="GO" id="GO:0005524">
    <property type="term" value="F:ATP binding"/>
    <property type="evidence" value="ECO:0007669"/>
    <property type="project" value="UniProtKB-KW"/>
</dbReference>
<gene>
    <name evidence="9" type="ORF">H0264_08285</name>
</gene>
<proteinExistence type="predicted"/>
<dbReference type="Proteomes" id="UP000515512">
    <property type="component" value="Chromosome"/>
</dbReference>
<keyword evidence="7" id="KW-1133">Transmembrane helix</keyword>
<keyword evidence="7" id="KW-0812">Transmembrane</keyword>
<dbReference type="SUPFAM" id="SSF56112">
    <property type="entry name" value="Protein kinase-like (PK-like)"/>
    <property type="match status" value="1"/>
</dbReference>
<dbReference type="PANTHER" id="PTHR43289">
    <property type="entry name" value="MITOGEN-ACTIVATED PROTEIN KINASE KINASE KINASE 20-RELATED"/>
    <property type="match status" value="1"/>
</dbReference>
<evidence type="ECO:0000256" key="3">
    <source>
        <dbReference type="ARBA" id="ARBA00022679"/>
    </source>
</evidence>
<evidence type="ECO:0000256" key="2">
    <source>
        <dbReference type="ARBA" id="ARBA00022527"/>
    </source>
</evidence>
<evidence type="ECO:0000313" key="10">
    <source>
        <dbReference type="Proteomes" id="UP000515512"/>
    </source>
</evidence>
<keyword evidence="10" id="KW-1185">Reference proteome</keyword>
<dbReference type="EMBL" id="CP059399">
    <property type="protein sequence ID" value="QLY32252.1"/>
    <property type="molecule type" value="Genomic_DNA"/>
</dbReference>
<organism evidence="9 10">
    <name type="scientific">Nocardia huaxiensis</name>
    <dbReference type="NCBI Taxonomy" id="2755382"/>
    <lineage>
        <taxon>Bacteria</taxon>
        <taxon>Bacillati</taxon>
        <taxon>Actinomycetota</taxon>
        <taxon>Actinomycetes</taxon>
        <taxon>Mycobacteriales</taxon>
        <taxon>Nocardiaceae</taxon>
        <taxon>Nocardia</taxon>
    </lineage>
</organism>
<dbReference type="PROSITE" id="PS50011">
    <property type="entry name" value="PROTEIN_KINASE_DOM"/>
    <property type="match status" value="1"/>
</dbReference>
<evidence type="ECO:0000259" key="8">
    <source>
        <dbReference type="PROSITE" id="PS50011"/>
    </source>
</evidence>
<dbReference type="GO" id="GO:0004674">
    <property type="term" value="F:protein serine/threonine kinase activity"/>
    <property type="evidence" value="ECO:0007669"/>
    <property type="project" value="UniProtKB-KW"/>
</dbReference>
<sequence>MRRSDPPRVGSLFAGYLIERELHGDRTGSVYIARHPRLPRLDVLEVLSDAHSADPGYRARFIRETESTARLNHPNIRAVHDRGIEDGRLWITMQFVDGTDAGQLCAHAPLPLARALHIVDQAARGLDEAHRAGIVHRGLRPGAILVEARTGRPDRILVTDFGIGRSMGDRSDPAGLTSAPTGLACTAPEQLASAEVDHRADIYALGCVLYQLLTGAPPFPRPTPVAVVNAHLHTPPPRATTANPELPPAIDAVIARAMAKNPEDRYLSCGELAAAATVALGGLDVDGLVPQDLPDLSTSATHPGIALAEDRAPRRSRPRLGVVLGAGVVIAVLAASALIAFDDDAPGTVAQPATSPAVAPTTAGKSWAATPTSCKPFRICCPRRRTTPAIRDCAARPST</sequence>
<dbReference type="AlphaFoldDB" id="A0A7D6VB78"/>